<reference evidence="1 2" key="1">
    <citation type="journal article" date="2014" name="Science">
        <title>Plant genetics. Early allopolyploid evolution in the post-Neolithic Brassica napus oilseed genome.</title>
        <authorList>
            <person name="Chalhoub B."/>
            <person name="Denoeud F."/>
            <person name="Liu S."/>
            <person name="Parkin I.A."/>
            <person name="Tang H."/>
            <person name="Wang X."/>
            <person name="Chiquet J."/>
            <person name="Belcram H."/>
            <person name="Tong C."/>
            <person name="Samans B."/>
            <person name="Correa M."/>
            <person name="Da Silva C."/>
            <person name="Just J."/>
            <person name="Falentin C."/>
            <person name="Koh C.S."/>
            <person name="Le Clainche I."/>
            <person name="Bernard M."/>
            <person name="Bento P."/>
            <person name="Noel B."/>
            <person name="Labadie K."/>
            <person name="Alberti A."/>
            <person name="Charles M."/>
            <person name="Arnaud D."/>
            <person name="Guo H."/>
            <person name="Daviaud C."/>
            <person name="Alamery S."/>
            <person name="Jabbari K."/>
            <person name="Zhao M."/>
            <person name="Edger P.P."/>
            <person name="Chelaifa H."/>
            <person name="Tack D."/>
            <person name="Lassalle G."/>
            <person name="Mestiri I."/>
            <person name="Schnel N."/>
            <person name="Le Paslier M.C."/>
            <person name="Fan G."/>
            <person name="Renault V."/>
            <person name="Bayer P.E."/>
            <person name="Golicz A.A."/>
            <person name="Manoli S."/>
            <person name="Lee T.H."/>
            <person name="Thi V.H."/>
            <person name="Chalabi S."/>
            <person name="Hu Q."/>
            <person name="Fan C."/>
            <person name="Tollenaere R."/>
            <person name="Lu Y."/>
            <person name="Battail C."/>
            <person name="Shen J."/>
            <person name="Sidebottom C.H."/>
            <person name="Wang X."/>
            <person name="Canaguier A."/>
            <person name="Chauveau A."/>
            <person name="Berard A."/>
            <person name="Deniot G."/>
            <person name="Guan M."/>
            <person name="Liu Z."/>
            <person name="Sun F."/>
            <person name="Lim Y.P."/>
            <person name="Lyons E."/>
            <person name="Town C.D."/>
            <person name="Bancroft I."/>
            <person name="Wang X."/>
            <person name="Meng J."/>
            <person name="Ma J."/>
            <person name="Pires J.C."/>
            <person name="King G.J."/>
            <person name="Brunel D."/>
            <person name="Delourme R."/>
            <person name="Renard M."/>
            <person name="Aury J.M."/>
            <person name="Adams K.L."/>
            <person name="Batley J."/>
            <person name="Snowdon R.J."/>
            <person name="Tost J."/>
            <person name="Edwards D."/>
            <person name="Zhou Y."/>
            <person name="Hua W."/>
            <person name="Sharpe A.G."/>
            <person name="Paterson A.H."/>
            <person name="Guan C."/>
            <person name="Wincker P."/>
        </authorList>
    </citation>
    <scope>NUCLEOTIDE SEQUENCE [LARGE SCALE GENOMIC DNA]</scope>
    <source>
        <strain evidence="2">cv. Darmor-bzh</strain>
    </source>
</reference>
<dbReference type="Proteomes" id="UP000028999">
    <property type="component" value="Unassembled WGS sequence"/>
</dbReference>
<proteinExistence type="predicted"/>
<name>A0A078H570_BRANA</name>
<evidence type="ECO:0000313" key="2">
    <source>
        <dbReference type="Proteomes" id="UP000028999"/>
    </source>
</evidence>
<dbReference type="EMBL" id="LK032296">
    <property type="protein sequence ID" value="CDY32549.1"/>
    <property type="molecule type" value="Genomic_DNA"/>
</dbReference>
<accession>A0A078H570</accession>
<evidence type="ECO:0000313" key="1">
    <source>
        <dbReference type="EMBL" id="CDY32549.1"/>
    </source>
</evidence>
<protein>
    <submittedName>
        <fullName evidence="1">BnaC02g17420D protein</fullName>
    </submittedName>
</protein>
<dbReference type="AlphaFoldDB" id="A0A078H570"/>
<dbReference type="PaxDb" id="3708-A0A078H570"/>
<keyword evidence="2" id="KW-1185">Reference proteome</keyword>
<organism evidence="1 2">
    <name type="scientific">Brassica napus</name>
    <name type="common">Rape</name>
    <dbReference type="NCBI Taxonomy" id="3708"/>
    <lineage>
        <taxon>Eukaryota</taxon>
        <taxon>Viridiplantae</taxon>
        <taxon>Streptophyta</taxon>
        <taxon>Embryophyta</taxon>
        <taxon>Tracheophyta</taxon>
        <taxon>Spermatophyta</taxon>
        <taxon>Magnoliopsida</taxon>
        <taxon>eudicotyledons</taxon>
        <taxon>Gunneridae</taxon>
        <taxon>Pentapetalae</taxon>
        <taxon>rosids</taxon>
        <taxon>malvids</taxon>
        <taxon>Brassicales</taxon>
        <taxon>Brassicaceae</taxon>
        <taxon>Brassiceae</taxon>
        <taxon>Brassica</taxon>
    </lineage>
</organism>
<sequence>MSREFKLPDNLFYVVRTERLRGQPEISMEVLLAMNSIRTLPFTNSFISRGR</sequence>
<dbReference type="Gramene" id="CDY32549">
    <property type="protein sequence ID" value="CDY32549"/>
    <property type="gene ID" value="GSBRNA2T00052541001"/>
</dbReference>
<gene>
    <name evidence="1" type="primary">BnaC02g17420D</name>
    <name evidence="1" type="ORF">GSBRNA2T00052541001</name>
</gene>